<name>A0A1T5A8J8_9SPHN</name>
<evidence type="ECO:0000313" key="1">
    <source>
        <dbReference type="EMBL" id="SKB31246.1"/>
    </source>
</evidence>
<dbReference type="STRING" id="439228.SAMN06295920_101699"/>
<dbReference type="OrthoDB" id="6892771at2"/>
<protein>
    <submittedName>
        <fullName evidence="1">Uncharacterized protein</fullName>
    </submittedName>
</protein>
<accession>A0A1T5A8J8</accession>
<proteinExistence type="predicted"/>
<reference evidence="2" key="1">
    <citation type="submission" date="2017-02" db="EMBL/GenBank/DDBJ databases">
        <authorList>
            <person name="Varghese N."/>
            <person name="Submissions S."/>
        </authorList>
    </citation>
    <scope>NUCLEOTIDE SEQUENCE [LARGE SCALE GENOMIC DNA]</scope>
    <source>
        <strain evidence="2">UM2</strain>
    </source>
</reference>
<gene>
    <name evidence="1" type="ORF">SAMN06295920_101699</name>
</gene>
<keyword evidence="2" id="KW-1185">Reference proteome</keyword>
<dbReference type="EMBL" id="FUYM01000001">
    <property type="protein sequence ID" value="SKB31246.1"/>
    <property type="molecule type" value="Genomic_DNA"/>
</dbReference>
<dbReference type="Proteomes" id="UP000189818">
    <property type="component" value="Unassembled WGS sequence"/>
</dbReference>
<dbReference type="AlphaFoldDB" id="A0A1T5A8J8"/>
<organism evidence="1 2">
    <name type="scientific">Rhizorhabdus histidinilytica</name>
    <dbReference type="NCBI Taxonomy" id="439228"/>
    <lineage>
        <taxon>Bacteria</taxon>
        <taxon>Pseudomonadati</taxon>
        <taxon>Pseudomonadota</taxon>
        <taxon>Alphaproteobacteria</taxon>
        <taxon>Sphingomonadales</taxon>
        <taxon>Sphingomonadaceae</taxon>
        <taxon>Rhizorhabdus</taxon>
    </lineage>
</organism>
<sequence>MIAALYVETGGCYFGLPDVDPWDEARDARQYTGPHPVVAHPPCQRWGKMWFGQPLTVKKTGIRKIKGDDGGCFKAALEAVRKWGGILEHPDQSHAWAHFGLNRPPREGGWIAADFHGGWTCCVEQGRYGHYARKPTWLYAVGCELPELDWGIGEPRLDPAIIARMGLARAKRLGEVGGRGGGTDSSPRIGTPPAFRDLLLTIARTAHGSASRSEAA</sequence>
<dbReference type="RefSeq" id="WP_079646612.1">
    <property type="nucleotide sequence ID" value="NZ_FUYM01000001.1"/>
</dbReference>
<evidence type="ECO:0000313" key="2">
    <source>
        <dbReference type="Proteomes" id="UP000189818"/>
    </source>
</evidence>